<evidence type="ECO:0000256" key="1">
    <source>
        <dbReference type="SAM" id="Phobius"/>
    </source>
</evidence>
<feature type="transmembrane region" description="Helical" evidence="1">
    <location>
        <begin position="6"/>
        <end position="24"/>
    </location>
</feature>
<dbReference type="AlphaFoldDB" id="A0A544TM81"/>
<evidence type="ECO:0008006" key="4">
    <source>
        <dbReference type="Google" id="ProtNLM"/>
    </source>
</evidence>
<sequence>MSYMSIVFAGIYLFLFLFVCYKMFKTKRVPPNRYTPFHKLISGNNADIRQEKKVQYSKHETEYEEKNHINE</sequence>
<evidence type="ECO:0000313" key="2">
    <source>
        <dbReference type="EMBL" id="TQR18510.1"/>
    </source>
</evidence>
<keyword evidence="1" id="KW-1133">Transmembrane helix</keyword>
<organism evidence="2 3">
    <name type="scientific">Psychrobacillus soli</name>
    <dbReference type="NCBI Taxonomy" id="1543965"/>
    <lineage>
        <taxon>Bacteria</taxon>
        <taxon>Bacillati</taxon>
        <taxon>Bacillota</taxon>
        <taxon>Bacilli</taxon>
        <taxon>Bacillales</taxon>
        <taxon>Bacillaceae</taxon>
        <taxon>Psychrobacillus</taxon>
    </lineage>
</organism>
<dbReference type="OrthoDB" id="2455398at2"/>
<keyword evidence="1" id="KW-0812">Transmembrane</keyword>
<evidence type="ECO:0000313" key="3">
    <source>
        <dbReference type="Proteomes" id="UP000318937"/>
    </source>
</evidence>
<protein>
    <recommendedName>
        <fullName evidence="4">DUF3951 domain-containing protein</fullName>
    </recommendedName>
</protein>
<keyword evidence="1" id="KW-0472">Membrane</keyword>
<proteinExistence type="predicted"/>
<reference evidence="2 3" key="1">
    <citation type="submission" date="2019-05" db="EMBL/GenBank/DDBJ databases">
        <title>Psychrobacillus vulpis sp. nov., a new species isolated from feces of a red fox that inhabits in The Tablas de Daimiel Natural Park, Albacete, Spain.</title>
        <authorList>
            <person name="Rodriguez M."/>
            <person name="Reina J.C."/>
            <person name="Bejar V."/>
            <person name="Llamas I."/>
        </authorList>
    </citation>
    <scope>NUCLEOTIDE SEQUENCE [LARGE SCALE GENOMIC DNA]</scope>
    <source>
        <strain evidence="2 3">NHI-2</strain>
    </source>
</reference>
<comment type="caution">
    <text evidence="2">The sequence shown here is derived from an EMBL/GenBank/DDBJ whole genome shotgun (WGS) entry which is preliminary data.</text>
</comment>
<name>A0A544TM81_9BACI</name>
<accession>A0A544TM81</accession>
<dbReference type="Proteomes" id="UP000318937">
    <property type="component" value="Unassembled WGS sequence"/>
</dbReference>
<gene>
    <name evidence="2" type="ORF">FG383_01270</name>
</gene>
<dbReference type="RefSeq" id="WP_142605034.1">
    <property type="nucleotide sequence ID" value="NZ_VDGG01000002.1"/>
</dbReference>
<dbReference type="EMBL" id="VDGG01000002">
    <property type="protein sequence ID" value="TQR18510.1"/>
    <property type="molecule type" value="Genomic_DNA"/>
</dbReference>
<keyword evidence="3" id="KW-1185">Reference proteome</keyword>